<reference evidence="2 3" key="1">
    <citation type="submission" date="2020-10" db="EMBL/GenBank/DDBJ databases">
        <title>Phylogeny of dyella-like bacteria.</title>
        <authorList>
            <person name="Fu J."/>
        </authorList>
    </citation>
    <scope>NUCLEOTIDE SEQUENCE [LARGE SCALE GENOMIC DNA]</scope>
    <source>
        <strain evidence="2 3">DHG40</strain>
    </source>
</reference>
<feature type="region of interest" description="Disordered" evidence="1">
    <location>
        <begin position="23"/>
        <end position="59"/>
    </location>
</feature>
<evidence type="ECO:0000256" key="1">
    <source>
        <dbReference type="SAM" id="MobiDB-lite"/>
    </source>
</evidence>
<accession>A0ABW8IHC0</accession>
<proteinExistence type="predicted"/>
<dbReference type="Proteomes" id="UP001620409">
    <property type="component" value="Unassembled WGS sequence"/>
</dbReference>
<protein>
    <submittedName>
        <fullName evidence="2">Uncharacterized protein</fullName>
    </submittedName>
</protein>
<name>A0ABW8IHC0_9GAMM</name>
<dbReference type="RefSeq" id="WP_380009353.1">
    <property type="nucleotide sequence ID" value="NZ_JADIKI010000022.1"/>
</dbReference>
<evidence type="ECO:0000313" key="2">
    <source>
        <dbReference type="EMBL" id="MFK2854585.1"/>
    </source>
</evidence>
<gene>
    <name evidence="2" type="ORF">ISP18_08275</name>
</gene>
<comment type="caution">
    <text evidence="2">The sequence shown here is derived from an EMBL/GenBank/DDBJ whole genome shotgun (WGS) entry which is preliminary data.</text>
</comment>
<dbReference type="EMBL" id="JADIKI010000022">
    <property type="protein sequence ID" value="MFK2854585.1"/>
    <property type="molecule type" value="Genomic_DNA"/>
</dbReference>
<feature type="compositionally biased region" description="Basic and acidic residues" evidence="1">
    <location>
        <begin position="23"/>
        <end position="32"/>
    </location>
</feature>
<sequence>MSIRNATIAMRKRKIGLFEQERIAPLDHERQRRNGTSSKAKKKEAAQFKRTERASWRDN</sequence>
<organism evidence="2 3">
    <name type="scientific">Dyella humi</name>
    <dbReference type="NCBI Taxonomy" id="1770547"/>
    <lineage>
        <taxon>Bacteria</taxon>
        <taxon>Pseudomonadati</taxon>
        <taxon>Pseudomonadota</taxon>
        <taxon>Gammaproteobacteria</taxon>
        <taxon>Lysobacterales</taxon>
        <taxon>Rhodanobacteraceae</taxon>
        <taxon>Dyella</taxon>
    </lineage>
</organism>
<feature type="compositionally biased region" description="Basic and acidic residues" evidence="1">
    <location>
        <begin position="43"/>
        <end position="59"/>
    </location>
</feature>
<keyword evidence="3" id="KW-1185">Reference proteome</keyword>
<evidence type="ECO:0000313" key="3">
    <source>
        <dbReference type="Proteomes" id="UP001620409"/>
    </source>
</evidence>